<evidence type="ECO:0000256" key="4">
    <source>
        <dbReference type="ARBA" id="ARBA00022692"/>
    </source>
</evidence>
<feature type="transmembrane region" description="Helical" evidence="7">
    <location>
        <begin position="20"/>
        <end position="46"/>
    </location>
</feature>
<name>C9YF10_CURXX</name>
<evidence type="ECO:0000256" key="7">
    <source>
        <dbReference type="RuleBase" id="RU362048"/>
    </source>
</evidence>
<reference evidence="8" key="1">
    <citation type="journal article" date="2010" name="Nature">
        <title>The Dynamic genome of Hydra.</title>
        <authorList>
            <person name="Chapman J.A."/>
            <person name="Kirkness E.F."/>
            <person name="Simakov O."/>
            <person name="Hampson S.E."/>
            <person name="Mitros T."/>
            <person name="Weinmaier T."/>
            <person name="Rattei T."/>
            <person name="Balasubramanian P.G."/>
            <person name="Borman J."/>
            <person name="Busam D."/>
            <person name="Disbennett K."/>
            <person name="Pfannkoch C."/>
            <person name="Sumin N."/>
            <person name="Sutton G."/>
            <person name="Viswanathan L."/>
            <person name="Walenz B."/>
            <person name="Goodstein D.M."/>
            <person name="Hellsten U."/>
            <person name="Kawashima T."/>
            <person name="Prochnik S.E."/>
            <person name="Putnam N.H."/>
            <person name="Shu S."/>
            <person name="Blumberg B."/>
            <person name="Dana C.E."/>
            <person name="Gee L."/>
            <person name="Kibler D.F."/>
            <person name="Law L."/>
            <person name="Lindgens D."/>
            <person name="Martinez D.E."/>
            <person name="Peng J."/>
            <person name="Wigge P.A."/>
            <person name="Bertulat B."/>
            <person name="Guder C."/>
            <person name="Nakamura Y."/>
            <person name="Ozbek S."/>
            <person name="Watanabe H."/>
            <person name="Khalturin K."/>
            <person name="Hemmrich G."/>
            <person name="Franke A."/>
            <person name="Augustin R."/>
            <person name="Fraune S."/>
            <person name="Hayakawa E."/>
            <person name="Hayakawa S."/>
            <person name="Hirose M."/>
            <person name="Hwang J."/>
            <person name="Ikeo K."/>
            <person name="Nishimiya-Fujisawa C."/>
            <person name="Ogura A."/>
            <person name="Takahashi T."/>
            <person name="Steinmetz P.R."/>
            <person name="Zhang X."/>
            <person name="Aufschnaiter R."/>
            <person name="Eder M.K."/>
            <person name="Gorny A.K."/>
            <person name="Salvenmoser W."/>
            <person name="Heimberg A.M."/>
            <person name="Wheeler B.M."/>
            <person name="Peterson K.J."/>
            <person name="Boettger A."/>
            <person name="Tischler P."/>
            <person name="Wolf A."/>
            <person name="Gojobori T."/>
            <person name="Remington K.A."/>
            <person name="Strausberg R.L."/>
            <person name="Venter J."/>
            <person name="Technau U."/>
            <person name="Hobmayer B."/>
            <person name="Bosch T.C."/>
            <person name="Holstein T.W."/>
            <person name="Fujisawa T."/>
            <person name="Bode H.R."/>
            <person name="David C.N."/>
            <person name="Rokhsar D.S."/>
            <person name="Steele R.E."/>
        </authorList>
    </citation>
    <scope>NUCLEOTIDE SEQUENCE</scope>
</reference>
<evidence type="ECO:0000313" key="8">
    <source>
        <dbReference type="EMBL" id="CBA32342.1"/>
    </source>
</evidence>
<dbReference type="PANTHER" id="PTHR33508">
    <property type="entry name" value="UPF0056 MEMBRANE PROTEIN YHCE"/>
    <property type="match status" value="1"/>
</dbReference>
<dbReference type="PANTHER" id="PTHR33508:SF10">
    <property type="entry name" value="UPF0056 INNER MEMBRANE PROTEIN YHGN"/>
    <property type="match status" value="1"/>
</dbReference>
<evidence type="ECO:0000256" key="1">
    <source>
        <dbReference type="ARBA" id="ARBA00004651"/>
    </source>
</evidence>
<proteinExistence type="inferred from homology"/>
<dbReference type="AlphaFoldDB" id="C9YF10"/>
<evidence type="ECO:0000256" key="3">
    <source>
        <dbReference type="ARBA" id="ARBA00022475"/>
    </source>
</evidence>
<feature type="transmembrane region" description="Helical" evidence="7">
    <location>
        <begin position="185"/>
        <end position="205"/>
    </location>
</feature>
<keyword evidence="4 7" id="KW-0812">Transmembrane</keyword>
<keyword evidence="6 7" id="KW-0472">Membrane</keyword>
<feature type="transmembrane region" description="Helical" evidence="7">
    <location>
        <begin position="155"/>
        <end position="173"/>
    </location>
</feature>
<accession>C9YF10</accession>
<evidence type="ECO:0000256" key="6">
    <source>
        <dbReference type="ARBA" id="ARBA00023136"/>
    </source>
</evidence>
<sequence>MLCRSLPNTPVTPALRAMMNYTFASATILLILITDPVGNIPIFANALKHVAPERRPKVILREILIAFTLLLTFMFVGESFLRVMNLSELSLQIGGGVILFLIALRMVFPPAATAETEIKTEPLIVPLAIPAVAGPSALATVLLLVSQQPDRRMEWIGALCVTMLVSAVVLVSAERIQRIIGDRLVVAAERLMGLVLVSVAIEMMLRGIKTFVHQVAAAT</sequence>
<dbReference type="InterPro" id="IPR002771">
    <property type="entry name" value="Multi_antbiot-R_MarC"/>
</dbReference>
<keyword evidence="5 7" id="KW-1133">Transmembrane helix</keyword>
<keyword evidence="3" id="KW-1003">Cell membrane</keyword>
<protein>
    <recommendedName>
        <fullName evidence="7">UPF0056 membrane protein</fullName>
    </recommendedName>
</protein>
<evidence type="ECO:0000256" key="2">
    <source>
        <dbReference type="ARBA" id="ARBA00009784"/>
    </source>
</evidence>
<comment type="similarity">
    <text evidence="2 7">Belongs to the UPF0056 (MarC) family.</text>
</comment>
<feature type="transmembrane region" description="Helical" evidence="7">
    <location>
        <begin position="58"/>
        <end position="77"/>
    </location>
</feature>
<dbReference type="Pfam" id="PF01914">
    <property type="entry name" value="MarC"/>
    <property type="match status" value="1"/>
</dbReference>
<evidence type="ECO:0000256" key="5">
    <source>
        <dbReference type="ARBA" id="ARBA00022989"/>
    </source>
</evidence>
<dbReference type="GO" id="GO:0005886">
    <property type="term" value="C:plasma membrane"/>
    <property type="evidence" value="ECO:0007669"/>
    <property type="project" value="UniProtKB-SubCell"/>
</dbReference>
<feature type="transmembrane region" description="Helical" evidence="7">
    <location>
        <begin position="89"/>
        <end position="111"/>
    </location>
</feature>
<feature type="transmembrane region" description="Helical" evidence="7">
    <location>
        <begin position="123"/>
        <end position="143"/>
    </location>
</feature>
<organism evidence="8">
    <name type="scientific">Curvibacter symbiont subsp. Hydra magnipapillata</name>
    <dbReference type="NCBI Taxonomy" id="667019"/>
    <lineage>
        <taxon>Bacteria</taxon>
        <taxon>Pseudomonadati</taxon>
        <taxon>Pseudomonadota</taxon>
        <taxon>Betaproteobacteria</taxon>
        <taxon>Burkholderiales</taxon>
        <taxon>Comamonadaceae</taxon>
        <taxon>Curvibacter</taxon>
    </lineage>
</organism>
<gene>
    <name evidence="8" type="ORF">Csp_D31660</name>
</gene>
<dbReference type="EMBL" id="FN543107">
    <property type="protein sequence ID" value="CBA32342.1"/>
    <property type="molecule type" value="Genomic_DNA"/>
</dbReference>
<comment type="subcellular location">
    <subcellularLocation>
        <location evidence="1 7">Cell membrane</location>
        <topology evidence="1 7">Multi-pass membrane protein</topology>
    </subcellularLocation>
</comment>